<keyword evidence="3" id="KW-0064">Aspartyl protease</keyword>
<keyword evidence="2" id="KW-0479">Metal-binding</keyword>
<dbReference type="Proteomes" id="UP000321947">
    <property type="component" value="Unassembled WGS sequence"/>
</dbReference>
<dbReference type="SUPFAM" id="SSF56672">
    <property type="entry name" value="DNA/RNA polymerases"/>
    <property type="match status" value="1"/>
</dbReference>
<dbReference type="CDD" id="cd09272">
    <property type="entry name" value="RNase_HI_RT_Ty1"/>
    <property type="match status" value="1"/>
</dbReference>
<dbReference type="InterPro" id="IPR012337">
    <property type="entry name" value="RNaseH-like_sf"/>
</dbReference>
<sequence>MKVTAIEEAQDITTLKLDELFGSLLTFEMAMSDRESKKGKGITFKSAYDQETTVNQSSNEANQDESIALLTKQFSKMARKRNSDHGKKKENVGRSFRCRECEGFGHYQAEEINSEVDSECSDIDEDEELTLEELKILRKEASEARAIQKERIQDLMDENERLMGVISSLKVKLKEVQNVYDQTIKSVKMLNSGTDSLDSIPNSEQIDSSKYDLGFDTLTRSVKITLKVKFVLASVKETTDPSCKKLSTDTSAKFSIWVCYYCGRRDHTRSFCYKLLKDRRHQQKSKLINQENQCRLTKRNNNVRGTHMIWRVKTSEKCNVAFTIVQTHVDAWYFDSGCSRHMTSNRSFFTELEECASGHVIFKDGAKGKIIAKGNIDKSNLPSLNKVRYVDGLKTNLISTSQLCDQGYSVNFNNTGCVVTNKNNQVFVSGTREADNCYHWSSNGSNICHLTKIGQTWLWHRKLGHISLRSLDKVIRNEAIIGIPSLDINGKFFCGDCQVGKQTKTSHRRLNECYTILELLHLDLIDLMQAESLGGKKYVFVVVDDYSRFTWVRFLKEKSDIVKLCISLCLNLQREKGQKIIRIRSDHGKKFDNENLNNFCQTEGIHHEFAAPITPQQNCVVERKNRTLQEMARNNRAYRVFNIKSGTVMETINVVVNDFESNVNQFNIEDDETHVTPDVTSTPLDEMPKGDSQPDNAKTDSTITDEVINNETVLVPSAHVKKNHPSSSMIGDPSAGITTRRKEKVDYTKMIADLCYVSAIEPTSFENTLKDEYWINAMQEELLQFKHNNVWTLVPKPDEANIIGTKWIFKNKTDESGSVIRNKARLVAQDVTSVFLNGYLNEEVYVAQPKGFVDFEFPQYLYKLNKALYGLKQAPRDCTDLIVAQIYVDDIIFGGFPKTLIKQRSERMFISQEKYVKNLVKKFGLDLSQYKRTPAATHAKITKDTVGTAVDHKLYRSMIGSLLYLTASRPDIAYAVGTCAQYQSDPHWAGSADDRKSTSSGFFFLGNNLVSWLSKKQNCVSLSTAEAEYIAAENSTMVNTYKGTYTDKSTDTLPRRPYKLPSEKAHADIPSGSTESVHEEIVSGNAMKDVETASGVSEAHLSDMDTDDLHDVPLARLVKKVTAPDVVPEKFADHNQDHFEHCCSISVNVAPSDSHAAPPAASNIPEGGTEGRSEETPLENVNGVEPVTPSDHNDEVPVAYTFDPSAQQKTPSVPTEPKASRKKGQQLRRNITTEASRKKIPLNIPSVPIDGISFHLKENVQRWKFVVQRRIADEFPSSHASSVSAALDTFLYRICNDDKVDASAFIYNQLLRHVRSFGVKLPIALPRFFSGLLLHLNVAVLTTSDAPGPDPKTLSLSYRLFQGSHVPDIDHDVYSSRWPRVFDMTDCNEASDGFFIDKELASRILNSLTAESHSLATVISLMSERHLEIDSLIRHLKTFAPSSSRGDPSTD</sequence>
<dbReference type="GO" id="GO:0006508">
    <property type="term" value="P:proteolysis"/>
    <property type="evidence" value="ECO:0007669"/>
    <property type="project" value="UniProtKB-KW"/>
</dbReference>
<evidence type="ECO:0000256" key="2">
    <source>
        <dbReference type="ARBA" id="ARBA00022723"/>
    </source>
</evidence>
<feature type="coiled-coil region" evidence="5">
    <location>
        <begin position="131"/>
        <end position="172"/>
    </location>
</feature>
<gene>
    <name evidence="8" type="ORF">E5676_scaffold295G00660</name>
</gene>
<dbReference type="Gene3D" id="3.30.420.10">
    <property type="entry name" value="Ribonuclease H-like superfamily/Ribonuclease H"/>
    <property type="match status" value="1"/>
</dbReference>
<protein>
    <submittedName>
        <fullName evidence="8">F5J5.1</fullName>
    </submittedName>
</protein>
<reference evidence="8 9" key="1">
    <citation type="submission" date="2019-08" db="EMBL/GenBank/DDBJ databases">
        <title>Draft genome sequences of two oriental melons (Cucumis melo L. var makuwa).</title>
        <authorList>
            <person name="Kwon S.-Y."/>
        </authorList>
    </citation>
    <scope>NUCLEOTIDE SEQUENCE [LARGE SCALE GENOMIC DNA]</scope>
    <source>
        <strain evidence="9">cv. Chang Bougi</strain>
        <tissue evidence="8">Leaf</tissue>
    </source>
</reference>
<evidence type="ECO:0000256" key="4">
    <source>
        <dbReference type="ARBA" id="ARBA00022801"/>
    </source>
</evidence>
<accession>A0A5D3D755</accession>
<proteinExistence type="predicted"/>
<dbReference type="EMBL" id="SSTD01007026">
    <property type="protein sequence ID" value="TYK19345.1"/>
    <property type="molecule type" value="Genomic_DNA"/>
</dbReference>
<dbReference type="PROSITE" id="PS50994">
    <property type="entry name" value="INTEGRASE"/>
    <property type="match status" value="1"/>
</dbReference>
<comment type="caution">
    <text evidence="8">The sequence shown here is derived from an EMBL/GenBank/DDBJ whole genome shotgun (WGS) entry which is preliminary data.</text>
</comment>
<dbReference type="GO" id="GO:0046872">
    <property type="term" value="F:metal ion binding"/>
    <property type="evidence" value="ECO:0007669"/>
    <property type="project" value="UniProtKB-KW"/>
</dbReference>
<dbReference type="Pfam" id="PF13976">
    <property type="entry name" value="gag_pre-integrs"/>
    <property type="match status" value="1"/>
</dbReference>
<feature type="domain" description="Integrase catalytic" evidence="7">
    <location>
        <begin position="508"/>
        <end position="691"/>
    </location>
</feature>
<dbReference type="PANTHER" id="PTHR42648:SF21">
    <property type="entry name" value="CYSTEINE-RICH RLK (RECEPTOR-LIKE PROTEIN KINASE) 8"/>
    <property type="match status" value="1"/>
</dbReference>
<keyword evidence="1" id="KW-0645">Protease</keyword>
<dbReference type="Pfam" id="PF07727">
    <property type="entry name" value="RVT_2"/>
    <property type="match status" value="1"/>
</dbReference>
<dbReference type="Pfam" id="PF00665">
    <property type="entry name" value="rve"/>
    <property type="match status" value="1"/>
</dbReference>
<feature type="compositionally biased region" description="Low complexity" evidence="6">
    <location>
        <begin position="1152"/>
        <end position="1162"/>
    </location>
</feature>
<dbReference type="InterPro" id="IPR039537">
    <property type="entry name" value="Retrotran_Ty1/copia-like"/>
</dbReference>
<keyword evidence="5" id="KW-0175">Coiled coil</keyword>
<dbReference type="PANTHER" id="PTHR42648">
    <property type="entry name" value="TRANSPOSASE, PUTATIVE-RELATED"/>
    <property type="match status" value="1"/>
</dbReference>
<feature type="region of interest" description="Disordered" evidence="6">
    <location>
        <begin position="717"/>
        <end position="736"/>
    </location>
</feature>
<name>A0A5D3D755_CUCMM</name>
<evidence type="ECO:0000259" key="7">
    <source>
        <dbReference type="PROSITE" id="PS50994"/>
    </source>
</evidence>
<dbReference type="Pfam" id="PF22936">
    <property type="entry name" value="Pol_BBD"/>
    <property type="match status" value="1"/>
</dbReference>
<dbReference type="InterPro" id="IPR001584">
    <property type="entry name" value="Integrase_cat-core"/>
</dbReference>
<keyword evidence="4" id="KW-0378">Hydrolase</keyword>
<dbReference type="GO" id="GO:0004190">
    <property type="term" value="F:aspartic-type endopeptidase activity"/>
    <property type="evidence" value="ECO:0007669"/>
    <property type="project" value="UniProtKB-KW"/>
</dbReference>
<evidence type="ECO:0000256" key="3">
    <source>
        <dbReference type="ARBA" id="ARBA00022750"/>
    </source>
</evidence>
<feature type="region of interest" description="Disordered" evidence="6">
    <location>
        <begin position="1202"/>
        <end position="1228"/>
    </location>
</feature>
<evidence type="ECO:0000256" key="1">
    <source>
        <dbReference type="ARBA" id="ARBA00022670"/>
    </source>
</evidence>
<feature type="region of interest" description="Disordered" evidence="6">
    <location>
        <begin position="1152"/>
        <end position="1180"/>
    </location>
</feature>
<dbReference type="InterPro" id="IPR013103">
    <property type="entry name" value="RVT_2"/>
</dbReference>
<evidence type="ECO:0000313" key="9">
    <source>
        <dbReference type="Proteomes" id="UP000321947"/>
    </source>
</evidence>
<dbReference type="InterPro" id="IPR054722">
    <property type="entry name" value="PolX-like_BBD"/>
</dbReference>
<dbReference type="SUPFAM" id="SSF53098">
    <property type="entry name" value="Ribonuclease H-like"/>
    <property type="match status" value="1"/>
</dbReference>
<evidence type="ECO:0000256" key="6">
    <source>
        <dbReference type="SAM" id="MobiDB-lite"/>
    </source>
</evidence>
<dbReference type="InterPro" id="IPR025724">
    <property type="entry name" value="GAG-pre-integrase_dom"/>
</dbReference>
<evidence type="ECO:0000256" key="5">
    <source>
        <dbReference type="SAM" id="Coils"/>
    </source>
</evidence>
<dbReference type="GO" id="GO:0015074">
    <property type="term" value="P:DNA integration"/>
    <property type="evidence" value="ECO:0007669"/>
    <property type="project" value="InterPro"/>
</dbReference>
<organism evidence="8 9">
    <name type="scientific">Cucumis melo var. makuwa</name>
    <name type="common">Oriental melon</name>
    <dbReference type="NCBI Taxonomy" id="1194695"/>
    <lineage>
        <taxon>Eukaryota</taxon>
        <taxon>Viridiplantae</taxon>
        <taxon>Streptophyta</taxon>
        <taxon>Embryophyta</taxon>
        <taxon>Tracheophyta</taxon>
        <taxon>Spermatophyta</taxon>
        <taxon>Magnoliopsida</taxon>
        <taxon>eudicotyledons</taxon>
        <taxon>Gunneridae</taxon>
        <taxon>Pentapetalae</taxon>
        <taxon>rosids</taxon>
        <taxon>fabids</taxon>
        <taxon>Cucurbitales</taxon>
        <taxon>Cucurbitaceae</taxon>
        <taxon>Benincaseae</taxon>
        <taxon>Cucumis</taxon>
    </lineage>
</organism>
<feature type="region of interest" description="Disordered" evidence="6">
    <location>
        <begin position="671"/>
        <end position="700"/>
    </location>
</feature>
<dbReference type="InterPro" id="IPR043502">
    <property type="entry name" value="DNA/RNA_pol_sf"/>
</dbReference>
<evidence type="ECO:0000313" key="8">
    <source>
        <dbReference type="EMBL" id="TYK19345.1"/>
    </source>
</evidence>
<dbReference type="InterPro" id="IPR036397">
    <property type="entry name" value="RNaseH_sf"/>
</dbReference>
<dbReference type="GO" id="GO:0003676">
    <property type="term" value="F:nucleic acid binding"/>
    <property type="evidence" value="ECO:0007669"/>
    <property type="project" value="InterPro"/>
</dbReference>
<feature type="compositionally biased region" description="Polar residues" evidence="6">
    <location>
        <begin position="1204"/>
        <end position="1213"/>
    </location>
</feature>